<feature type="domain" description="SH3" evidence="6">
    <location>
        <begin position="1"/>
        <end position="60"/>
    </location>
</feature>
<evidence type="ECO:0000256" key="3">
    <source>
        <dbReference type="PROSITE-ProRule" id="PRU00191"/>
    </source>
</evidence>
<dbReference type="PROSITE" id="PS50001">
    <property type="entry name" value="SH2"/>
    <property type="match status" value="1"/>
</dbReference>
<dbReference type="InterPro" id="IPR000980">
    <property type="entry name" value="SH2"/>
</dbReference>
<gene>
    <name evidence="7" type="primary">Cbn-nck-1</name>
    <name evidence="7" type="ORF">CAEBREN_11008</name>
</gene>
<dbReference type="GO" id="GO:0030971">
    <property type="term" value="F:receptor tyrosine kinase binding"/>
    <property type="evidence" value="ECO:0007669"/>
    <property type="project" value="TreeGrafter"/>
</dbReference>
<dbReference type="SUPFAM" id="SSF55550">
    <property type="entry name" value="SH2 domain"/>
    <property type="match status" value="1"/>
</dbReference>
<evidence type="ECO:0000313" key="8">
    <source>
        <dbReference type="Proteomes" id="UP000008068"/>
    </source>
</evidence>
<dbReference type="eggNOG" id="KOG4226">
    <property type="taxonomic scope" value="Eukaryota"/>
</dbReference>
<dbReference type="GO" id="GO:0005737">
    <property type="term" value="C:cytoplasm"/>
    <property type="evidence" value="ECO:0007669"/>
    <property type="project" value="TreeGrafter"/>
</dbReference>
<evidence type="ECO:0000259" key="6">
    <source>
        <dbReference type="PROSITE" id="PS50002"/>
    </source>
</evidence>
<organism evidence="8">
    <name type="scientific">Caenorhabditis brenneri</name>
    <name type="common">Nematode worm</name>
    <dbReference type="NCBI Taxonomy" id="135651"/>
    <lineage>
        <taxon>Eukaryota</taxon>
        <taxon>Metazoa</taxon>
        <taxon>Ecdysozoa</taxon>
        <taxon>Nematoda</taxon>
        <taxon>Chromadorea</taxon>
        <taxon>Rhabditida</taxon>
        <taxon>Rhabditina</taxon>
        <taxon>Rhabditomorpha</taxon>
        <taxon>Rhabditoidea</taxon>
        <taxon>Rhabditidae</taxon>
        <taxon>Peloderinae</taxon>
        <taxon>Caenorhabditis</taxon>
    </lineage>
</organism>
<dbReference type="GO" id="GO:0016477">
    <property type="term" value="P:cell migration"/>
    <property type="evidence" value="ECO:0007669"/>
    <property type="project" value="TreeGrafter"/>
</dbReference>
<dbReference type="SMART" id="SM00252">
    <property type="entry name" value="SH2"/>
    <property type="match status" value="1"/>
</dbReference>
<dbReference type="Pfam" id="PF00017">
    <property type="entry name" value="SH2"/>
    <property type="match status" value="1"/>
</dbReference>
<dbReference type="Pfam" id="PF14604">
    <property type="entry name" value="SH3_9"/>
    <property type="match status" value="2"/>
</dbReference>
<dbReference type="InterPro" id="IPR001452">
    <property type="entry name" value="SH3_domain"/>
</dbReference>
<dbReference type="OMA" id="SYEPQRE"/>
<dbReference type="CDD" id="cd11767">
    <property type="entry name" value="SH3_Nck_3"/>
    <property type="match status" value="1"/>
</dbReference>
<keyword evidence="8" id="KW-1185">Reference proteome</keyword>
<dbReference type="Proteomes" id="UP000008068">
    <property type="component" value="Unassembled WGS sequence"/>
</dbReference>
<evidence type="ECO:0000313" key="7">
    <source>
        <dbReference type="EMBL" id="EGT30472.1"/>
    </source>
</evidence>
<name>G0M7Y3_CAEBE</name>
<reference evidence="8" key="1">
    <citation type="submission" date="2011-07" db="EMBL/GenBank/DDBJ databases">
        <authorList>
            <consortium name="Caenorhabditis brenneri Sequencing and Analysis Consortium"/>
            <person name="Wilson R.K."/>
        </authorList>
    </citation>
    <scope>NUCLEOTIDE SEQUENCE [LARGE SCALE GENOMIC DNA]</scope>
    <source>
        <strain evidence="8">PB2801</strain>
    </source>
</reference>
<proteinExistence type="predicted"/>
<dbReference type="GO" id="GO:0007167">
    <property type="term" value="P:enzyme-linked receptor protein signaling pathway"/>
    <property type="evidence" value="ECO:0007669"/>
    <property type="project" value="TreeGrafter"/>
</dbReference>
<protein>
    <submittedName>
        <fullName evidence="7">CBN-NCK-1 protein</fullName>
    </submittedName>
</protein>
<dbReference type="PRINTS" id="PR00499">
    <property type="entry name" value="P67PHOX"/>
</dbReference>
<dbReference type="FunFam" id="2.30.30.40:FF:000381">
    <property type="entry name" value="NCK (Non-Catalytic region of tyrosine Kinase) adaptor protein family"/>
    <property type="match status" value="1"/>
</dbReference>
<dbReference type="FunCoup" id="G0M7Y3">
    <property type="interactions" value="3325"/>
</dbReference>
<evidence type="ECO:0000259" key="5">
    <source>
        <dbReference type="PROSITE" id="PS50001"/>
    </source>
</evidence>
<dbReference type="InterPro" id="IPR036028">
    <property type="entry name" value="SH3-like_dom_sf"/>
</dbReference>
<dbReference type="CDD" id="cd11766">
    <property type="entry name" value="SH3_Nck_2"/>
    <property type="match status" value="1"/>
</dbReference>
<dbReference type="Gene3D" id="3.30.505.10">
    <property type="entry name" value="SH2 domain"/>
    <property type="match status" value="1"/>
</dbReference>
<dbReference type="OrthoDB" id="26539at2759"/>
<evidence type="ECO:0000256" key="1">
    <source>
        <dbReference type="ARBA" id="ARBA00022443"/>
    </source>
</evidence>
<dbReference type="PROSITE" id="PS50002">
    <property type="entry name" value="SH3"/>
    <property type="match status" value="3"/>
</dbReference>
<dbReference type="AlphaFoldDB" id="G0M7Y3"/>
<evidence type="ECO:0000256" key="4">
    <source>
        <dbReference type="PROSITE-ProRule" id="PRU00192"/>
    </source>
</evidence>
<evidence type="ECO:0000256" key="2">
    <source>
        <dbReference type="ARBA" id="ARBA00022999"/>
    </source>
</evidence>
<feature type="domain" description="SH3" evidence="6">
    <location>
        <begin position="114"/>
        <end position="174"/>
    </location>
</feature>
<dbReference type="STRING" id="135651.G0M7Y3"/>
<dbReference type="FunFam" id="2.30.30.40:FF:000061">
    <property type="entry name" value="Cytoplasmic protein"/>
    <property type="match status" value="1"/>
</dbReference>
<keyword evidence="2 3" id="KW-0727">SH2 domain</keyword>
<dbReference type="PRINTS" id="PR00401">
    <property type="entry name" value="SH2DOMAIN"/>
</dbReference>
<dbReference type="PIRSF" id="PIRSF037874">
    <property type="entry name" value="Cytoplasmic_NCK"/>
    <property type="match status" value="1"/>
</dbReference>
<dbReference type="EMBL" id="GL379786">
    <property type="protein sequence ID" value="EGT30472.1"/>
    <property type="molecule type" value="Genomic_DNA"/>
</dbReference>
<feature type="domain" description="SH3" evidence="6">
    <location>
        <begin position="214"/>
        <end position="276"/>
    </location>
</feature>
<dbReference type="PANTHER" id="PTHR19969:SF14">
    <property type="entry name" value="DREADLOCKS, ISOFORM B"/>
    <property type="match status" value="1"/>
</dbReference>
<dbReference type="SMART" id="SM00326">
    <property type="entry name" value="SH3"/>
    <property type="match status" value="3"/>
</dbReference>
<dbReference type="InterPro" id="IPR017304">
    <property type="entry name" value="NCK"/>
</dbReference>
<dbReference type="SUPFAM" id="SSF50044">
    <property type="entry name" value="SH3-domain"/>
    <property type="match status" value="3"/>
</dbReference>
<keyword evidence="1 4" id="KW-0728">SH3 domain</keyword>
<accession>G0M7Y3</accession>
<dbReference type="FunFam" id="2.30.30.40:FF:000110">
    <property type="entry name" value="Cytoplasmic protein"/>
    <property type="match status" value="1"/>
</dbReference>
<dbReference type="Gene3D" id="2.30.30.40">
    <property type="entry name" value="SH3 Domains"/>
    <property type="match status" value="3"/>
</dbReference>
<dbReference type="HOGENOM" id="CLU_025160_0_1_1"/>
<dbReference type="PRINTS" id="PR00452">
    <property type="entry name" value="SH3DOMAIN"/>
</dbReference>
<feature type="domain" description="SH2" evidence="5">
    <location>
        <begin position="300"/>
        <end position="392"/>
    </location>
</feature>
<dbReference type="PANTHER" id="PTHR19969">
    <property type="entry name" value="SH2-SH3 ADAPTOR PROTEIN-RELATED"/>
    <property type="match status" value="1"/>
</dbReference>
<dbReference type="CDD" id="cd11765">
    <property type="entry name" value="SH3_Nck_1"/>
    <property type="match status" value="1"/>
</dbReference>
<dbReference type="InParanoid" id="G0M7Y3"/>
<dbReference type="GO" id="GO:0035591">
    <property type="term" value="F:signaling adaptor activity"/>
    <property type="evidence" value="ECO:0007669"/>
    <property type="project" value="TreeGrafter"/>
</dbReference>
<dbReference type="InterPro" id="IPR051184">
    <property type="entry name" value="Tyrosine-phos_adapter"/>
</dbReference>
<dbReference type="Pfam" id="PF00018">
    <property type="entry name" value="SH3_1"/>
    <property type="match status" value="1"/>
</dbReference>
<dbReference type="InterPro" id="IPR036860">
    <property type="entry name" value="SH2_dom_sf"/>
</dbReference>
<sequence>MSEDYVIVKYDYLAQEEQELTIKKNERLKLLDDSKNWWKVVNDSNSIGFVPSNYVRKESIVDKAKGTIKGLARGRNRSSDPEPDERSNGIERLAFSLNNNCAVTPSTNKIPMMSSRTKAVVKFTYEPRLEDELGLTKGEYVYVVEKSTDGWWKGEAPNGSVGWFPSNYVEEVEASTNGNQGSIENRNPAAAVPAPVAMQPPPPPAQAKASVPRASLEVVVALYSFDASSSEELSFNKGERLEIVSHPEHDPDWWQARNTHGNIGLVPRNYIEVINPSSSTNQDFAPQYSGKETPMEHEPWFFGRISRDRAEELLHHGREGEFLVRDSESNPGDLSISMRGIERNKHFKVQNVDGQLKIGNRTFMNMNALITHYTTNPIFSSPTEKLYLSGPLPK</sequence>